<feature type="domain" description="NB-ARC" evidence="2">
    <location>
        <begin position="140"/>
        <end position="295"/>
    </location>
</feature>
<sequence length="776" mass="85155">MAEGEQGGVDPARAADLVEFIDLLGQRRVEAGSPPFRALAKAVGPLMRPPRVISHTTLREAFQTRRRRLDADLVVAVVRALGADRAEADRWRAACLRIHRDAKTGGRAGVLRRLPGDLATFTGRDRDLALLLEAAEQGTGPLIVTAIEGMAGVGKTQLAVHAAHRLVRSGHYTDLQLFTNLRGFDADYEPADPATVLDIFLRELGVPAAQIPATLEERAAMFRDRMHGRRALVLLDNAADEDQVRPLLPGSDRCLVLITSRRSLAGLDGARPHRLDVFTPQEALALLSRVIGAQRVQAEAPAARAVVDAVGCLPLAVALLAARLRSHPERPLADMVRRLEAEPLIGVRGRGPALRPVFDLSFQALPEGAQDALGAIGVHPGRDYTAAAIAALVGSTVEQAEEELERLQDEHLVRETSPRRYDVHDLVRDYAAEVAADLLPDRGEAFGRLVAWYLQTAVNAAKELNTFLLPEIADVPGLHPLEFDARDAAIAWYDAETVNLRAIHQAVVAAGLFDACWQLPVALRDFMHLRYRPEDNFSFHRRAADALRNSEDKKSRALMLLGISTPGRRLGRYDDAKAALIEAARLYDELDDVGGRIMVLGEQAAMHHAHGRSEVAASLWRQVIGLSEPISDRRSVMIAHLNLGDILTRLGRFDEAWAEGRLALDEAEALDDRRAKCIITGNLGEVLLHRGDYEATLTWFARLTALAQETGDRYEMVNSLEQRAVALEHLGRLDEARQMWQEAAAVLDEVDTARAEKARRRLALISPEAGTKQADD</sequence>
<dbReference type="InterPro" id="IPR027417">
    <property type="entry name" value="P-loop_NTPase"/>
</dbReference>
<dbReference type="PANTHER" id="PTHR47691:SF3">
    <property type="entry name" value="HTH-TYPE TRANSCRIPTIONAL REGULATOR RV0890C-RELATED"/>
    <property type="match status" value="1"/>
</dbReference>
<dbReference type="InterPro" id="IPR011990">
    <property type="entry name" value="TPR-like_helical_dom_sf"/>
</dbReference>
<evidence type="ECO:0000256" key="1">
    <source>
        <dbReference type="SAM" id="Coils"/>
    </source>
</evidence>
<dbReference type="InterPro" id="IPR002182">
    <property type="entry name" value="NB-ARC"/>
</dbReference>
<reference evidence="3 4" key="1">
    <citation type="journal article" date="2019" name="Int. J. Syst. Evol. Microbiol.">
        <title>The Global Catalogue of Microorganisms (GCM) 10K type strain sequencing project: providing services to taxonomists for standard genome sequencing and annotation.</title>
        <authorList>
            <consortium name="The Broad Institute Genomics Platform"/>
            <consortium name="The Broad Institute Genome Sequencing Center for Infectious Disease"/>
            <person name="Wu L."/>
            <person name="Ma J."/>
        </authorList>
    </citation>
    <scope>NUCLEOTIDE SEQUENCE [LARGE SCALE GENOMIC DNA]</scope>
    <source>
        <strain evidence="3 4">JCM 16014</strain>
    </source>
</reference>
<dbReference type="EMBL" id="BAAAQN010000004">
    <property type="protein sequence ID" value="GAA2016319.1"/>
    <property type="molecule type" value="Genomic_DNA"/>
</dbReference>
<dbReference type="RefSeq" id="WP_344664274.1">
    <property type="nucleotide sequence ID" value="NZ_BAAAQN010000004.1"/>
</dbReference>
<dbReference type="PANTHER" id="PTHR47691">
    <property type="entry name" value="REGULATOR-RELATED"/>
    <property type="match status" value="1"/>
</dbReference>
<keyword evidence="1" id="KW-0175">Coiled coil</keyword>
<organism evidence="3 4">
    <name type="scientific">Catenulispora yoronensis</name>
    <dbReference type="NCBI Taxonomy" id="450799"/>
    <lineage>
        <taxon>Bacteria</taxon>
        <taxon>Bacillati</taxon>
        <taxon>Actinomycetota</taxon>
        <taxon>Actinomycetes</taxon>
        <taxon>Catenulisporales</taxon>
        <taxon>Catenulisporaceae</taxon>
        <taxon>Catenulispora</taxon>
    </lineage>
</organism>
<proteinExistence type="predicted"/>
<dbReference type="SUPFAM" id="SSF52540">
    <property type="entry name" value="P-loop containing nucleoside triphosphate hydrolases"/>
    <property type="match status" value="1"/>
</dbReference>
<accession>A0ABN2TP48</accession>
<comment type="caution">
    <text evidence="3">The sequence shown here is derived from an EMBL/GenBank/DDBJ whole genome shotgun (WGS) entry which is preliminary data.</text>
</comment>
<name>A0ABN2TP48_9ACTN</name>
<evidence type="ECO:0000313" key="3">
    <source>
        <dbReference type="EMBL" id="GAA2016319.1"/>
    </source>
</evidence>
<feature type="coiled-coil region" evidence="1">
    <location>
        <begin position="390"/>
        <end position="417"/>
    </location>
</feature>
<dbReference type="Pfam" id="PF13424">
    <property type="entry name" value="TPR_12"/>
    <property type="match status" value="1"/>
</dbReference>
<evidence type="ECO:0000313" key="4">
    <source>
        <dbReference type="Proteomes" id="UP001500751"/>
    </source>
</evidence>
<dbReference type="PRINTS" id="PR00364">
    <property type="entry name" value="DISEASERSIST"/>
</dbReference>
<dbReference type="Pfam" id="PF00931">
    <property type="entry name" value="NB-ARC"/>
    <property type="match status" value="1"/>
</dbReference>
<gene>
    <name evidence="3" type="ORF">GCM10009839_09810</name>
</gene>
<protein>
    <submittedName>
        <fullName evidence="3">XRE family transcriptional regulator</fullName>
    </submittedName>
</protein>
<dbReference type="Gene3D" id="1.25.40.10">
    <property type="entry name" value="Tetratricopeptide repeat domain"/>
    <property type="match status" value="1"/>
</dbReference>
<dbReference type="Gene3D" id="3.40.50.300">
    <property type="entry name" value="P-loop containing nucleotide triphosphate hydrolases"/>
    <property type="match status" value="1"/>
</dbReference>
<keyword evidence="4" id="KW-1185">Reference proteome</keyword>
<evidence type="ECO:0000259" key="2">
    <source>
        <dbReference type="Pfam" id="PF00931"/>
    </source>
</evidence>
<dbReference type="Proteomes" id="UP001500751">
    <property type="component" value="Unassembled WGS sequence"/>
</dbReference>
<dbReference type="SUPFAM" id="SSF48452">
    <property type="entry name" value="TPR-like"/>
    <property type="match status" value="1"/>
</dbReference>